<dbReference type="EMBL" id="BOOO01000047">
    <property type="protein sequence ID" value="GII34145.1"/>
    <property type="molecule type" value="Genomic_DNA"/>
</dbReference>
<organism evidence="1 2">
    <name type="scientific">Planotetraspora mira</name>
    <dbReference type="NCBI Taxonomy" id="58121"/>
    <lineage>
        <taxon>Bacteria</taxon>
        <taxon>Bacillati</taxon>
        <taxon>Actinomycetota</taxon>
        <taxon>Actinomycetes</taxon>
        <taxon>Streptosporangiales</taxon>
        <taxon>Streptosporangiaceae</taxon>
        <taxon>Planotetraspora</taxon>
    </lineage>
</organism>
<proteinExistence type="predicted"/>
<name>A0A8J3XAN8_9ACTN</name>
<keyword evidence="2" id="KW-1185">Reference proteome</keyword>
<sequence length="298" mass="32843">MFDPDLIVAWLAEVQHGSTVALRKDIAWASGAEPANASRWMEMLDVLGIVDISWASQTWRARPLTLTPLPGRYNVAVLAGARPDAAYWSHLPGVVFRNYPSPANQLPLPASVWMQWDDLEETRKIAAALGAEPVSCVAETIARRLDRIALGELTAPPARTTGLARFDNSTGNFLSCAYSSHPQDGLYEYKLYGRLPRYATVRNGSWYAAGKRIGIHLELPSGSFPLQWRPDSGTRDGQTLGQLIAPYKALLPKPQEEAAVMCTGLPPLKTEAGRVYDGVPRWIAGRIAQSLRRNLEIR</sequence>
<comment type="caution">
    <text evidence="1">The sequence shown here is derived from an EMBL/GenBank/DDBJ whole genome shotgun (WGS) entry which is preliminary data.</text>
</comment>
<gene>
    <name evidence="1" type="ORF">Pmi06nite_75870</name>
</gene>
<evidence type="ECO:0000313" key="1">
    <source>
        <dbReference type="EMBL" id="GII34145.1"/>
    </source>
</evidence>
<evidence type="ECO:0000313" key="2">
    <source>
        <dbReference type="Proteomes" id="UP000650628"/>
    </source>
</evidence>
<dbReference type="Proteomes" id="UP000650628">
    <property type="component" value="Unassembled WGS sequence"/>
</dbReference>
<accession>A0A8J3XAN8</accession>
<protein>
    <submittedName>
        <fullName evidence="1">Uncharacterized protein</fullName>
    </submittedName>
</protein>
<reference evidence="1 2" key="1">
    <citation type="submission" date="2021-01" db="EMBL/GenBank/DDBJ databases">
        <title>Whole genome shotgun sequence of Planotetraspora mira NBRC 15435.</title>
        <authorList>
            <person name="Komaki H."/>
            <person name="Tamura T."/>
        </authorList>
    </citation>
    <scope>NUCLEOTIDE SEQUENCE [LARGE SCALE GENOMIC DNA]</scope>
    <source>
        <strain evidence="1 2">NBRC 15435</strain>
    </source>
</reference>
<dbReference type="AlphaFoldDB" id="A0A8J3XAN8"/>